<dbReference type="PANTHER" id="PTHR30349:SF64">
    <property type="entry name" value="PROPHAGE INTEGRASE INTD-RELATED"/>
    <property type="match status" value="1"/>
</dbReference>
<evidence type="ECO:0000259" key="7">
    <source>
        <dbReference type="PROSITE" id="PS51900"/>
    </source>
</evidence>
<keyword evidence="2" id="KW-0229">DNA integration</keyword>
<organism evidence="8 9">
    <name type="scientific">Snodgrassella alvi</name>
    <dbReference type="NCBI Taxonomy" id="1196083"/>
    <lineage>
        <taxon>Bacteria</taxon>
        <taxon>Pseudomonadati</taxon>
        <taxon>Pseudomonadota</taxon>
        <taxon>Betaproteobacteria</taxon>
        <taxon>Neisseriales</taxon>
        <taxon>Neisseriaceae</taxon>
        <taxon>Snodgrassella</taxon>
    </lineage>
</organism>
<evidence type="ECO:0000256" key="4">
    <source>
        <dbReference type="ARBA" id="ARBA00023172"/>
    </source>
</evidence>
<evidence type="ECO:0000256" key="1">
    <source>
        <dbReference type="ARBA" id="ARBA00008857"/>
    </source>
</evidence>
<dbReference type="SUPFAM" id="SSF56349">
    <property type="entry name" value="DNA breaking-rejoining enzymes"/>
    <property type="match status" value="1"/>
</dbReference>
<dbReference type="EMBL" id="MDVB01000060">
    <property type="protein sequence ID" value="PIT15440.1"/>
    <property type="molecule type" value="Genomic_DNA"/>
</dbReference>
<evidence type="ECO:0000256" key="2">
    <source>
        <dbReference type="ARBA" id="ARBA00022908"/>
    </source>
</evidence>
<comment type="similarity">
    <text evidence="1">Belongs to the 'phage' integrase family.</text>
</comment>
<dbReference type="GO" id="GO:0003677">
    <property type="term" value="F:DNA binding"/>
    <property type="evidence" value="ECO:0007669"/>
    <property type="project" value="UniProtKB-UniRule"/>
</dbReference>
<dbReference type="InterPro" id="IPR050090">
    <property type="entry name" value="Tyrosine_recombinase_XerCD"/>
</dbReference>
<evidence type="ECO:0000256" key="3">
    <source>
        <dbReference type="ARBA" id="ARBA00023125"/>
    </source>
</evidence>
<dbReference type="GO" id="GO:0006310">
    <property type="term" value="P:DNA recombination"/>
    <property type="evidence" value="ECO:0007669"/>
    <property type="project" value="UniProtKB-KW"/>
</dbReference>
<dbReference type="InterPro" id="IPR010998">
    <property type="entry name" value="Integrase_recombinase_N"/>
</dbReference>
<dbReference type="PANTHER" id="PTHR30349">
    <property type="entry name" value="PHAGE INTEGRASE-RELATED"/>
    <property type="match status" value="1"/>
</dbReference>
<dbReference type="AlphaFoldDB" id="A0A2N9WU25"/>
<reference evidence="8 9" key="1">
    <citation type="journal article" date="2017" name="MBio">
        <title>Type VI secretion-mediated competition in the bee gut microbiome.</title>
        <authorList>
            <person name="Steele M.I."/>
            <person name="Kwong W.K."/>
            <person name="Powell J.E."/>
            <person name="Whiteley M."/>
            <person name="Moran N.A."/>
        </authorList>
    </citation>
    <scope>NUCLEOTIDE SEQUENCE [LARGE SCALE GENOMIC DNA]</scope>
    <source>
        <strain evidence="8 9">App2-2</strain>
    </source>
</reference>
<dbReference type="CDD" id="cd00796">
    <property type="entry name" value="INT_Rci_Hp1_C"/>
    <property type="match status" value="1"/>
</dbReference>
<name>A0A2N9WU25_9NEIS</name>
<evidence type="ECO:0000313" key="9">
    <source>
        <dbReference type="Proteomes" id="UP000231293"/>
    </source>
</evidence>
<evidence type="ECO:0000259" key="6">
    <source>
        <dbReference type="PROSITE" id="PS51898"/>
    </source>
</evidence>
<accession>A0A2N9WU25</accession>
<keyword evidence="4" id="KW-0233">DNA recombination</keyword>
<feature type="domain" description="Tyr recombinase" evidence="6">
    <location>
        <begin position="162"/>
        <end position="330"/>
    </location>
</feature>
<dbReference type="InterPro" id="IPR013762">
    <property type="entry name" value="Integrase-like_cat_sf"/>
</dbReference>
<dbReference type="Gene3D" id="1.10.443.10">
    <property type="entry name" value="Intergrase catalytic core"/>
    <property type="match status" value="1"/>
</dbReference>
<dbReference type="GO" id="GO:0015074">
    <property type="term" value="P:DNA integration"/>
    <property type="evidence" value="ECO:0007669"/>
    <property type="project" value="UniProtKB-KW"/>
</dbReference>
<dbReference type="InterPro" id="IPR002104">
    <property type="entry name" value="Integrase_catalytic"/>
</dbReference>
<dbReference type="Pfam" id="PF00589">
    <property type="entry name" value="Phage_integrase"/>
    <property type="match status" value="1"/>
</dbReference>
<dbReference type="InterPro" id="IPR044068">
    <property type="entry name" value="CB"/>
</dbReference>
<keyword evidence="3 5" id="KW-0238">DNA-binding</keyword>
<evidence type="ECO:0000256" key="5">
    <source>
        <dbReference type="PROSITE-ProRule" id="PRU01248"/>
    </source>
</evidence>
<protein>
    <submittedName>
        <fullName evidence="8">Integrase</fullName>
    </submittedName>
</protein>
<dbReference type="PROSITE" id="PS51898">
    <property type="entry name" value="TYR_RECOMBINASE"/>
    <property type="match status" value="1"/>
</dbReference>
<feature type="domain" description="Core-binding (CB)" evidence="7">
    <location>
        <begin position="65"/>
        <end position="143"/>
    </location>
</feature>
<dbReference type="Gene3D" id="1.10.150.130">
    <property type="match status" value="1"/>
</dbReference>
<dbReference type="Proteomes" id="UP000231293">
    <property type="component" value="Unassembled WGS sequence"/>
</dbReference>
<dbReference type="PROSITE" id="PS51900">
    <property type="entry name" value="CB"/>
    <property type="match status" value="1"/>
</dbReference>
<dbReference type="InterPro" id="IPR011010">
    <property type="entry name" value="DNA_brk_join_enz"/>
</dbReference>
<comment type="caution">
    <text evidence="8">The sequence shown here is derived from an EMBL/GenBank/DDBJ whole genome shotgun (WGS) entry which is preliminary data.</text>
</comment>
<sequence length="345" mass="40294">MSSRKTIRVYERKGRNGWYYSFTAPNGQRIRQAAGTENEQHARELAAKHYYELFAVQKLGHSREYTWRETVVEWLKENPHKQKDYNTKLFLRWLDKYLGDLTINQIDRVVLRTIRDAKLSEGRKPRTVNAYTQQIRMVLLAAREWGWITNLPKFKMLEEPKRRERWLTADEKNRLFKELPEHLIPIAAFALATGLRKANVAGLQWSQVDIPRRTAWIHVDQAKSSRAIGVPLNDEAMSVILSQRGKHKTNVFTYKGNPIKNPAGTAWKKALKRARIANFRFHDCRHTWATNHVIQGTPTRPLQELGGWSSEKMVQRYAHLNTEHLRQYAGNSSQFDTNLTPAQIQ</sequence>
<gene>
    <name evidence="8" type="ORF">BGI32_05790</name>
</gene>
<proteinExistence type="inferred from homology"/>
<evidence type="ECO:0000313" key="8">
    <source>
        <dbReference type="EMBL" id="PIT15440.1"/>
    </source>
</evidence>